<dbReference type="GO" id="GO:0008168">
    <property type="term" value="F:methyltransferase activity"/>
    <property type="evidence" value="ECO:0007669"/>
    <property type="project" value="UniProtKB-KW"/>
</dbReference>
<accession>A0ABN3H2C4</accession>
<dbReference type="InterPro" id="IPR029063">
    <property type="entry name" value="SAM-dependent_MTases_sf"/>
</dbReference>
<dbReference type="InterPro" id="IPR013216">
    <property type="entry name" value="Methyltransf_11"/>
</dbReference>
<keyword evidence="2" id="KW-0489">Methyltransferase</keyword>
<dbReference type="SUPFAM" id="SSF53335">
    <property type="entry name" value="S-adenosyl-L-methionine-dependent methyltransferases"/>
    <property type="match status" value="1"/>
</dbReference>
<dbReference type="Proteomes" id="UP001501170">
    <property type="component" value="Unassembled WGS sequence"/>
</dbReference>
<gene>
    <name evidence="2" type="primary">mftM_1</name>
    <name evidence="2" type="ORF">GCM10009855_03480</name>
</gene>
<dbReference type="Pfam" id="PF08241">
    <property type="entry name" value="Methyltransf_11"/>
    <property type="match status" value="1"/>
</dbReference>
<comment type="caution">
    <text evidence="2">The sequence shown here is derived from an EMBL/GenBank/DDBJ whole genome shotgun (WGS) entry which is preliminary data.</text>
</comment>
<organism evidence="2 3">
    <name type="scientific">Gordonia cholesterolivorans</name>
    <dbReference type="NCBI Taxonomy" id="559625"/>
    <lineage>
        <taxon>Bacteria</taxon>
        <taxon>Bacillati</taxon>
        <taxon>Actinomycetota</taxon>
        <taxon>Actinomycetes</taxon>
        <taxon>Mycobacteriales</taxon>
        <taxon>Gordoniaceae</taxon>
        <taxon>Gordonia</taxon>
    </lineage>
</organism>
<dbReference type="Gene3D" id="3.40.50.150">
    <property type="entry name" value="Vaccinia Virus protein VP39"/>
    <property type="match status" value="1"/>
</dbReference>
<keyword evidence="2" id="KW-0808">Transferase</keyword>
<evidence type="ECO:0000313" key="3">
    <source>
        <dbReference type="Proteomes" id="UP001501170"/>
    </source>
</evidence>
<protein>
    <submittedName>
        <fullName evidence="2">Mycofactocin oligosaccharide methyltransferase MftM</fullName>
    </submittedName>
</protein>
<feature type="domain" description="Methyltransferase type 11" evidence="1">
    <location>
        <begin position="135"/>
        <end position="227"/>
    </location>
</feature>
<dbReference type="NCBIfam" id="NF041255">
    <property type="entry name" value="mycofact_MftM"/>
    <property type="match status" value="1"/>
</dbReference>
<evidence type="ECO:0000259" key="1">
    <source>
        <dbReference type="Pfam" id="PF08241"/>
    </source>
</evidence>
<sequence length="286" mass="30506">MAVMELLNASVPRLEPGRVKVRAARRGELLEGDGLLSWFVSQDGSISLVHNFTPTTLRDDTLVGALSSLVDIGALAGQAEFEAAAVEIIQTSGPTASQGWKAFYDNTLRSLSDGTAAFAPIHRRARSLVEGESVLEVGSCFGFLAIQFARDGRAVSACDVSPGAISLLDDASRRYGLSVNCEVADATALPYPSASVDTVTLIHLLEHLESAEVLAAVSEALRVARRTVVIAVPLEETPSEHFGHRQRVTMETLHSWADQVAHAGAEVFADHGGWLVLRPVSEPVQS</sequence>
<keyword evidence="3" id="KW-1185">Reference proteome</keyword>
<evidence type="ECO:0000313" key="2">
    <source>
        <dbReference type="EMBL" id="GAA2367550.1"/>
    </source>
</evidence>
<reference evidence="2 3" key="1">
    <citation type="journal article" date="2019" name="Int. J. Syst. Evol. Microbiol.">
        <title>The Global Catalogue of Microorganisms (GCM) 10K type strain sequencing project: providing services to taxonomists for standard genome sequencing and annotation.</title>
        <authorList>
            <consortium name="The Broad Institute Genomics Platform"/>
            <consortium name="The Broad Institute Genome Sequencing Center for Infectious Disease"/>
            <person name="Wu L."/>
            <person name="Ma J."/>
        </authorList>
    </citation>
    <scope>NUCLEOTIDE SEQUENCE [LARGE SCALE GENOMIC DNA]</scope>
    <source>
        <strain evidence="2 3">JCM 16227</strain>
    </source>
</reference>
<dbReference type="GO" id="GO:0032259">
    <property type="term" value="P:methylation"/>
    <property type="evidence" value="ECO:0007669"/>
    <property type="project" value="UniProtKB-KW"/>
</dbReference>
<name>A0ABN3H2C4_9ACTN</name>
<proteinExistence type="predicted"/>
<dbReference type="CDD" id="cd02440">
    <property type="entry name" value="AdoMet_MTases"/>
    <property type="match status" value="1"/>
</dbReference>
<dbReference type="EMBL" id="BAAARB010000002">
    <property type="protein sequence ID" value="GAA2367550.1"/>
    <property type="molecule type" value="Genomic_DNA"/>
</dbReference>